<dbReference type="KEGG" id="mng:MNEG_5762"/>
<dbReference type="GeneID" id="25738639"/>
<dbReference type="AlphaFoldDB" id="A0A0D2N950"/>
<gene>
    <name evidence="1" type="ORF">MNEG_5762</name>
</gene>
<protein>
    <recommendedName>
        <fullName evidence="3">Glycerate dehydrogenase</fullName>
    </recommendedName>
</protein>
<dbReference type="RefSeq" id="XP_013901210.1">
    <property type="nucleotide sequence ID" value="XM_014045756.1"/>
</dbReference>
<accession>A0A0D2N950</accession>
<evidence type="ECO:0008006" key="3">
    <source>
        <dbReference type="Google" id="ProtNLM"/>
    </source>
</evidence>
<dbReference type="Proteomes" id="UP000054498">
    <property type="component" value="Unassembled WGS sequence"/>
</dbReference>
<dbReference type="STRING" id="145388.A0A0D2N950"/>
<dbReference type="OrthoDB" id="9991913at2759"/>
<name>A0A0D2N950_9CHLO</name>
<evidence type="ECO:0000313" key="2">
    <source>
        <dbReference type="Proteomes" id="UP000054498"/>
    </source>
</evidence>
<dbReference type="Gene3D" id="3.40.50.720">
    <property type="entry name" value="NAD(P)-binding Rossmann-like Domain"/>
    <property type="match status" value="2"/>
</dbReference>
<organism evidence="1 2">
    <name type="scientific">Monoraphidium neglectum</name>
    <dbReference type="NCBI Taxonomy" id="145388"/>
    <lineage>
        <taxon>Eukaryota</taxon>
        <taxon>Viridiplantae</taxon>
        <taxon>Chlorophyta</taxon>
        <taxon>core chlorophytes</taxon>
        <taxon>Chlorophyceae</taxon>
        <taxon>CS clade</taxon>
        <taxon>Sphaeropleales</taxon>
        <taxon>Selenastraceae</taxon>
        <taxon>Monoraphidium</taxon>
    </lineage>
</organism>
<evidence type="ECO:0000313" key="1">
    <source>
        <dbReference type="EMBL" id="KIZ02191.1"/>
    </source>
</evidence>
<proteinExistence type="predicted"/>
<sequence length="82" mass="8265">MAPGLADCPNAVIVPHIASASMWTRSGMATLAAANVAGVLQGYGAWTKPNDITPFLDGPIPSLPRAAPSIVNAKEIGLPAAT</sequence>
<reference evidence="1 2" key="1">
    <citation type="journal article" date="2013" name="BMC Genomics">
        <title>Reconstruction of the lipid metabolism for the microalga Monoraphidium neglectum from its genome sequence reveals characteristics suitable for biofuel production.</title>
        <authorList>
            <person name="Bogen C."/>
            <person name="Al-Dilaimi A."/>
            <person name="Albersmeier A."/>
            <person name="Wichmann J."/>
            <person name="Grundmann M."/>
            <person name="Rupp O."/>
            <person name="Lauersen K.J."/>
            <person name="Blifernez-Klassen O."/>
            <person name="Kalinowski J."/>
            <person name="Goesmann A."/>
            <person name="Mussgnug J.H."/>
            <person name="Kruse O."/>
        </authorList>
    </citation>
    <scope>NUCLEOTIDE SEQUENCE [LARGE SCALE GENOMIC DNA]</scope>
    <source>
        <strain evidence="1 2">SAG 48.87</strain>
    </source>
</reference>
<dbReference type="EMBL" id="KK101099">
    <property type="protein sequence ID" value="KIZ02191.1"/>
    <property type="molecule type" value="Genomic_DNA"/>
</dbReference>
<keyword evidence="2" id="KW-1185">Reference proteome</keyword>